<comment type="caution">
    <text evidence="2">The sequence shown here is derived from an EMBL/GenBank/DDBJ whole genome shotgun (WGS) entry which is preliminary data.</text>
</comment>
<reference evidence="2 3" key="1">
    <citation type="submission" date="2019-08" db="EMBL/GenBank/DDBJ databases">
        <title>Whole genome of Aphis craccivora.</title>
        <authorList>
            <person name="Voronova N.V."/>
            <person name="Shulinski R.S."/>
            <person name="Bandarenka Y.V."/>
            <person name="Zhorov D.G."/>
            <person name="Warner D."/>
        </authorList>
    </citation>
    <scope>NUCLEOTIDE SEQUENCE [LARGE SCALE GENOMIC DNA]</scope>
    <source>
        <strain evidence="2">180601</strain>
        <tissue evidence="2">Whole Body</tissue>
    </source>
</reference>
<protein>
    <submittedName>
        <fullName evidence="2">Uncharacterized protein</fullName>
    </submittedName>
</protein>
<organism evidence="2 3">
    <name type="scientific">Aphis craccivora</name>
    <name type="common">Cowpea aphid</name>
    <dbReference type="NCBI Taxonomy" id="307492"/>
    <lineage>
        <taxon>Eukaryota</taxon>
        <taxon>Metazoa</taxon>
        <taxon>Ecdysozoa</taxon>
        <taxon>Arthropoda</taxon>
        <taxon>Hexapoda</taxon>
        <taxon>Insecta</taxon>
        <taxon>Pterygota</taxon>
        <taxon>Neoptera</taxon>
        <taxon>Paraneoptera</taxon>
        <taxon>Hemiptera</taxon>
        <taxon>Sternorrhyncha</taxon>
        <taxon>Aphidomorpha</taxon>
        <taxon>Aphidoidea</taxon>
        <taxon>Aphididae</taxon>
        <taxon>Aphidini</taxon>
        <taxon>Aphis</taxon>
        <taxon>Aphis</taxon>
    </lineage>
</organism>
<sequence>MVRGRLPTTLGLSRRARSPVATTHRGRARGLAVRPCGHARATPAAPPRRRCGDTDPVLAAVVSSGKDVCVCVCGAKGISACEEGVGGGGVELTRESGEGREKNKYTHVRTRTLIQYNSVYNFITI</sequence>
<feature type="region of interest" description="Disordered" evidence="1">
    <location>
        <begin position="1"/>
        <end position="53"/>
    </location>
</feature>
<evidence type="ECO:0000313" key="3">
    <source>
        <dbReference type="Proteomes" id="UP000478052"/>
    </source>
</evidence>
<dbReference type="AlphaFoldDB" id="A0A6G0ZL75"/>
<keyword evidence="3" id="KW-1185">Reference proteome</keyword>
<dbReference type="EMBL" id="VUJU01000222">
    <property type="protein sequence ID" value="KAF0772020.1"/>
    <property type="molecule type" value="Genomic_DNA"/>
</dbReference>
<name>A0A6G0ZL75_APHCR</name>
<dbReference type="Proteomes" id="UP000478052">
    <property type="component" value="Unassembled WGS sequence"/>
</dbReference>
<gene>
    <name evidence="2" type="ORF">FWK35_00031416</name>
</gene>
<proteinExistence type="predicted"/>
<evidence type="ECO:0000313" key="2">
    <source>
        <dbReference type="EMBL" id="KAF0772020.1"/>
    </source>
</evidence>
<evidence type="ECO:0000256" key="1">
    <source>
        <dbReference type="SAM" id="MobiDB-lite"/>
    </source>
</evidence>
<accession>A0A6G0ZL75</accession>